<evidence type="ECO:0000313" key="2">
    <source>
        <dbReference type="Proteomes" id="UP000594638"/>
    </source>
</evidence>
<accession>A0A8S0T2U3</accession>
<comment type="caution">
    <text evidence="1">The sequence shown here is derived from an EMBL/GenBank/DDBJ whole genome shotgun (WGS) entry which is preliminary data.</text>
</comment>
<reference evidence="1 2" key="1">
    <citation type="submission" date="2019-12" db="EMBL/GenBank/DDBJ databases">
        <authorList>
            <person name="Alioto T."/>
            <person name="Alioto T."/>
            <person name="Gomez Garrido J."/>
        </authorList>
    </citation>
    <scope>NUCLEOTIDE SEQUENCE [LARGE SCALE GENOMIC DNA]</scope>
</reference>
<name>A0A8S0T2U3_OLEEU</name>
<evidence type="ECO:0000313" key="1">
    <source>
        <dbReference type="EMBL" id="CAA2998565.1"/>
    </source>
</evidence>
<proteinExistence type="predicted"/>
<protein>
    <submittedName>
        <fullName evidence="1">Uncharacterized protein</fullName>
    </submittedName>
</protein>
<sequence length="115" mass="13043">MTSCDGYGMPNIVTMSRRMPRYFFLSKANSRIIWQTNTSNKGQLINYGGWKGYTGKTVTFNEECENDNATAYELILRRTKDAPPQPHKRLLHSRPIGGGGNFNLNKLNHNATLSF</sequence>
<keyword evidence="2" id="KW-1185">Reference proteome</keyword>
<dbReference type="EMBL" id="CACTIH010005597">
    <property type="protein sequence ID" value="CAA2998565.1"/>
    <property type="molecule type" value="Genomic_DNA"/>
</dbReference>
<dbReference type="AlphaFoldDB" id="A0A8S0T2U3"/>
<gene>
    <name evidence="1" type="ORF">OLEA9_A098962</name>
</gene>
<organism evidence="1 2">
    <name type="scientific">Olea europaea subsp. europaea</name>
    <dbReference type="NCBI Taxonomy" id="158383"/>
    <lineage>
        <taxon>Eukaryota</taxon>
        <taxon>Viridiplantae</taxon>
        <taxon>Streptophyta</taxon>
        <taxon>Embryophyta</taxon>
        <taxon>Tracheophyta</taxon>
        <taxon>Spermatophyta</taxon>
        <taxon>Magnoliopsida</taxon>
        <taxon>eudicotyledons</taxon>
        <taxon>Gunneridae</taxon>
        <taxon>Pentapetalae</taxon>
        <taxon>asterids</taxon>
        <taxon>lamiids</taxon>
        <taxon>Lamiales</taxon>
        <taxon>Oleaceae</taxon>
        <taxon>Oleeae</taxon>
        <taxon>Olea</taxon>
    </lineage>
</organism>
<dbReference type="Gramene" id="OE9A098962T1">
    <property type="protein sequence ID" value="OE9A098962C1"/>
    <property type="gene ID" value="OE9A098962"/>
</dbReference>
<dbReference type="Proteomes" id="UP000594638">
    <property type="component" value="Unassembled WGS sequence"/>
</dbReference>